<evidence type="ECO:0000313" key="1">
    <source>
        <dbReference type="EMBL" id="PCH36581.1"/>
    </source>
</evidence>
<proteinExistence type="predicted"/>
<organism evidence="1 2">
    <name type="scientific">Wolfiporia cocos (strain MD-104)</name>
    <name type="common">Brown rot fungus</name>
    <dbReference type="NCBI Taxonomy" id="742152"/>
    <lineage>
        <taxon>Eukaryota</taxon>
        <taxon>Fungi</taxon>
        <taxon>Dikarya</taxon>
        <taxon>Basidiomycota</taxon>
        <taxon>Agaricomycotina</taxon>
        <taxon>Agaricomycetes</taxon>
        <taxon>Polyporales</taxon>
        <taxon>Phaeolaceae</taxon>
        <taxon>Wolfiporia</taxon>
    </lineage>
</organism>
<reference evidence="1 2" key="1">
    <citation type="journal article" date="2012" name="Science">
        <title>The Paleozoic origin of enzymatic lignin decomposition reconstructed from 31 fungal genomes.</title>
        <authorList>
            <person name="Floudas D."/>
            <person name="Binder M."/>
            <person name="Riley R."/>
            <person name="Barry K."/>
            <person name="Blanchette R.A."/>
            <person name="Henrissat B."/>
            <person name="Martinez A.T."/>
            <person name="Otillar R."/>
            <person name="Spatafora J.W."/>
            <person name="Yadav J.S."/>
            <person name="Aerts A."/>
            <person name="Benoit I."/>
            <person name="Boyd A."/>
            <person name="Carlson A."/>
            <person name="Copeland A."/>
            <person name="Coutinho P.M."/>
            <person name="de Vries R.P."/>
            <person name="Ferreira P."/>
            <person name="Findley K."/>
            <person name="Foster B."/>
            <person name="Gaskell J."/>
            <person name="Glotzer D."/>
            <person name="Gorecki P."/>
            <person name="Heitman J."/>
            <person name="Hesse C."/>
            <person name="Hori C."/>
            <person name="Igarashi K."/>
            <person name="Jurgens J.A."/>
            <person name="Kallen N."/>
            <person name="Kersten P."/>
            <person name="Kohler A."/>
            <person name="Kuees U."/>
            <person name="Kumar T.K.A."/>
            <person name="Kuo A."/>
            <person name="LaButti K."/>
            <person name="Larrondo L.F."/>
            <person name="Lindquist E."/>
            <person name="Ling A."/>
            <person name="Lombard V."/>
            <person name="Lucas S."/>
            <person name="Lundell T."/>
            <person name="Martin R."/>
            <person name="McLaughlin D.J."/>
            <person name="Morgenstern I."/>
            <person name="Morin E."/>
            <person name="Murat C."/>
            <person name="Nagy L.G."/>
            <person name="Nolan M."/>
            <person name="Ohm R.A."/>
            <person name="Patyshakuliyeva A."/>
            <person name="Rokas A."/>
            <person name="Ruiz-Duenas F.J."/>
            <person name="Sabat G."/>
            <person name="Salamov A."/>
            <person name="Samejima M."/>
            <person name="Schmutz J."/>
            <person name="Slot J.C."/>
            <person name="St John F."/>
            <person name="Stenlid J."/>
            <person name="Sun H."/>
            <person name="Sun S."/>
            <person name="Syed K."/>
            <person name="Tsang A."/>
            <person name="Wiebenga A."/>
            <person name="Young D."/>
            <person name="Pisabarro A."/>
            <person name="Eastwood D.C."/>
            <person name="Martin F."/>
            <person name="Cullen D."/>
            <person name="Grigoriev I.V."/>
            <person name="Hibbett D.S."/>
        </authorList>
    </citation>
    <scope>NUCLEOTIDE SEQUENCE [LARGE SCALE GENOMIC DNA]</scope>
    <source>
        <strain evidence="1 2">MD-104</strain>
    </source>
</reference>
<dbReference type="AlphaFoldDB" id="A0A2H3J3N9"/>
<dbReference type="SUPFAM" id="SSF52047">
    <property type="entry name" value="RNI-like"/>
    <property type="match status" value="1"/>
</dbReference>
<keyword evidence="2" id="KW-1185">Reference proteome</keyword>
<dbReference type="Gene3D" id="3.80.10.10">
    <property type="entry name" value="Ribonuclease Inhibitor"/>
    <property type="match status" value="1"/>
</dbReference>
<protein>
    <recommendedName>
        <fullName evidence="3">F-box domain-containing protein</fullName>
    </recommendedName>
</protein>
<gene>
    <name evidence="1" type="ORF">WOLCODRAFT_157285</name>
</gene>
<evidence type="ECO:0008006" key="3">
    <source>
        <dbReference type="Google" id="ProtNLM"/>
    </source>
</evidence>
<dbReference type="Proteomes" id="UP000218811">
    <property type="component" value="Unassembled WGS sequence"/>
</dbReference>
<evidence type="ECO:0000313" key="2">
    <source>
        <dbReference type="Proteomes" id="UP000218811"/>
    </source>
</evidence>
<accession>A0A2H3J3N9</accession>
<dbReference type="EMBL" id="KB467887">
    <property type="protein sequence ID" value="PCH36581.1"/>
    <property type="molecule type" value="Genomic_DNA"/>
</dbReference>
<name>A0A2H3J3N9_WOLCO</name>
<sequence>MFEDQPEVMAVCGRVCMAWRTITARYVHRSLHLYNTLCSPTEVLRFSQLSRAGMLRSMESVTVSGSSSDSRTNGSLAHVARFVAMLAGNVPPALRELRLERGEWTVENPGSLFFSLATFTPITRLKLDDVAFPSISVFGRLVCALSRLEKLHLSRVSFSDVEAPDPQSVFSHLTAPIITKLTLNNVAFPSVALFGRLVCALSLFRLLDLAARVTELTLNRVAFSSTDVFERFVCALLHLEQLDLPDASFSDAQAPAPKSGLSVHLPTWIANLTPTNTAFPSVSVFDRLRVYAL</sequence>
<dbReference type="InterPro" id="IPR032675">
    <property type="entry name" value="LRR_dom_sf"/>
</dbReference>